<evidence type="ECO:0000256" key="1">
    <source>
        <dbReference type="SAM" id="MobiDB-lite"/>
    </source>
</evidence>
<name>A0ABR1KY91_9PEZI</name>
<protein>
    <recommendedName>
        <fullName evidence="5">Secreted protein</fullName>
    </recommendedName>
</protein>
<feature type="compositionally biased region" description="Basic and acidic residues" evidence="1">
    <location>
        <begin position="256"/>
        <end position="265"/>
    </location>
</feature>
<feature type="signal peptide" evidence="2">
    <location>
        <begin position="1"/>
        <end position="17"/>
    </location>
</feature>
<dbReference type="EMBL" id="JBBPHU010000001">
    <property type="protein sequence ID" value="KAK7523822.1"/>
    <property type="molecule type" value="Genomic_DNA"/>
</dbReference>
<keyword evidence="4" id="KW-1185">Reference proteome</keyword>
<organism evidence="3 4">
    <name type="scientific">Phyllosticta citriasiana</name>
    <dbReference type="NCBI Taxonomy" id="595635"/>
    <lineage>
        <taxon>Eukaryota</taxon>
        <taxon>Fungi</taxon>
        <taxon>Dikarya</taxon>
        <taxon>Ascomycota</taxon>
        <taxon>Pezizomycotina</taxon>
        <taxon>Dothideomycetes</taxon>
        <taxon>Dothideomycetes incertae sedis</taxon>
        <taxon>Botryosphaeriales</taxon>
        <taxon>Phyllostictaceae</taxon>
        <taxon>Phyllosticta</taxon>
    </lineage>
</organism>
<feature type="region of interest" description="Disordered" evidence="1">
    <location>
        <begin position="205"/>
        <end position="266"/>
    </location>
</feature>
<gene>
    <name evidence="3" type="ORF">IWZ03DRAFT_365599</name>
</gene>
<evidence type="ECO:0008006" key="5">
    <source>
        <dbReference type="Google" id="ProtNLM"/>
    </source>
</evidence>
<evidence type="ECO:0000256" key="2">
    <source>
        <dbReference type="SAM" id="SignalP"/>
    </source>
</evidence>
<feature type="chain" id="PRO_5045082875" description="Secreted protein" evidence="2">
    <location>
        <begin position="18"/>
        <end position="297"/>
    </location>
</feature>
<accession>A0ABR1KY91</accession>
<evidence type="ECO:0000313" key="4">
    <source>
        <dbReference type="Proteomes" id="UP001363622"/>
    </source>
</evidence>
<feature type="region of interest" description="Disordered" evidence="1">
    <location>
        <begin position="168"/>
        <end position="188"/>
    </location>
</feature>
<proteinExistence type="predicted"/>
<feature type="compositionally biased region" description="Basic residues" evidence="1">
    <location>
        <begin position="230"/>
        <end position="251"/>
    </location>
</feature>
<sequence length="297" mass="34281">MNCLMLCPALFFAAWKSFFNWFSNIPFHRHILDHLVSNAPLRRLSGRYLPLDFWIPGSPFGHLRSLPACRVGTSAHSERRHCIAFFIFGFQDFRISVISTLLTPALFTQLRRSAFCILHCSLRIPTRHWRVGVQFATKVHCGVLYVPMSATMYTHIICTFLSQGKDKHGTLTQSKPHAEQPDQKRRHHLHRVDAQLSCRYASTTSTTVPLQLSPPPYRPHLHRNRNDRQHTHHLAQPRKLRRNPHTVRKSARSQQNRKDIIHETPGKVGADAAERAYVSCCGFDKKTVSDDIHTFHF</sequence>
<keyword evidence="2" id="KW-0732">Signal</keyword>
<comment type="caution">
    <text evidence="3">The sequence shown here is derived from an EMBL/GenBank/DDBJ whole genome shotgun (WGS) entry which is preliminary data.</text>
</comment>
<reference evidence="3 4" key="1">
    <citation type="submission" date="2024-04" db="EMBL/GenBank/DDBJ databases">
        <title>Phyllosticta paracitricarpa is synonymous to the EU quarantine fungus P. citricarpa based on phylogenomic analyses.</title>
        <authorList>
            <consortium name="Lawrence Berkeley National Laboratory"/>
            <person name="Van Ingen-Buijs V.A."/>
            <person name="Van Westerhoven A.C."/>
            <person name="Haridas S."/>
            <person name="Skiadas P."/>
            <person name="Martin F."/>
            <person name="Groenewald J.Z."/>
            <person name="Crous P.W."/>
            <person name="Seidl M.F."/>
        </authorList>
    </citation>
    <scope>NUCLEOTIDE SEQUENCE [LARGE SCALE GENOMIC DNA]</scope>
    <source>
        <strain evidence="3 4">CBS 123371</strain>
    </source>
</reference>
<evidence type="ECO:0000313" key="3">
    <source>
        <dbReference type="EMBL" id="KAK7523822.1"/>
    </source>
</evidence>
<dbReference type="Proteomes" id="UP001363622">
    <property type="component" value="Unassembled WGS sequence"/>
</dbReference>